<accession>A0ACD3Y9W5</accession>
<organism evidence="1 2">
    <name type="scientific">Moellerella wisconsensis</name>
    <dbReference type="NCBI Taxonomy" id="158849"/>
    <lineage>
        <taxon>Bacteria</taxon>
        <taxon>Pseudomonadati</taxon>
        <taxon>Pseudomonadota</taxon>
        <taxon>Gammaproteobacteria</taxon>
        <taxon>Enterobacterales</taxon>
        <taxon>Morganellaceae</taxon>
        <taxon>Moellerella</taxon>
    </lineage>
</organism>
<reference evidence="1" key="1">
    <citation type="submission" date="2022-03" db="EMBL/GenBank/DDBJ databases">
        <title>ESBL-producing Moellerella wisconsensis and Escherichia marmotae isolated from wild game meat.</title>
        <authorList>
            <person name="Biggel M."/>
        </authorList>
    </citation>
    <scope>NUCLEOTIDE SEQUENCE</scope>
    <source>
        <strain evidence="1">W1</strain>
    </source>
</reference>
<protein>
    <submittedName>
        <fullName evidence="1">Uncharacterized protein</fullName>
    </submittedName>
</protein>
<gene>
    <name evidence="1" type="ORF">MNY70_05015</name>
</gene>
<dbReference type="Proteomes" id="UP000829420">
    <property type="component" value="Chromosome"/>
</dbReference>
<keyword evidence="2" id="KW-1185">Reference proteome</keyword>
<dbReference type="EMBL" id="CP093255">
    <property type="protein sequence ID" value="UNH39811.1"/>
    <property type="molecule type" value="Genomic_DNA"/>
</dbReference>
<proteinExistence type="predicted"/>
<evidence type="ECO:0000313" key="2">
    <source>
        <dbReference type="Proteomes" id="UP000829420"/>
    </source>
</evidence>
<evidence type="ECO:0000313" key="1">
    <source>
        <dbReference type="EMBL" id="UNH39811.1"/>
    </source>
</evidence>
<name>A0ACD3Y9W5_9GAMM</name>
<sequence length="991" mass="112762">MIDINKSIMLLNSEADRVASENLIRFQSGKDKTLKYGERHCARFVKNALIYGGASIKNSGIESAKDYGPWLLENGFVAVQDPSQNTTLDSISIIGQKKGDVVVIQSIAGHKDGHMAMFNGEQWVSDFKQMNGFYSAQAYRNARTPYVLYRYAGNQPADEKKEEKSGAKLIKIVYPIPKNERGQEFSNLDEIMAHVNGESTGNYLLGRNGMWHSGIHITNATTPWCALSGNSITEKASFPIPYKGKQAIRCMADGEIVAYRVNQDYLPLNWKTGSLNLSGSFVLVRHYIQPGETQKSGLHFYTLYMHLAPYSAYKANPTWIVQDKLPTYAPEWKAVAGTQAYKDQHKLDALPKGSIVAWDKKDSQRQLKAANGRLYGLVTIDKLAGTSKLNVGDQCWALVDNNNILPEIEPSWWKQLASPAKEMMQFDKVVSLTTPIAIKAGDSIGHMGFYQAPKEQGIDSRYQVHIECISADENLPQFLQNPDKVGHDKPQYLKCLPGLMLWNKQGDDFIKTERIVEWEKIFKLSEIKVEKDKNSNEFYLLPEYLGAIPKIALNELSEIDKQKAQESTLGALGKKKNELGTLGHQDQLIKDNIAQYSKFLSQYDLAELGFNALVANADAFDHLNGYVQPQVEFISSVYERIKAEITGSSVPQKGIIAHNYQRLINKIKSDKKETYSPEEYRRAFHNPMFSHIVNKTIVKHPSDWYYKKSDSVWKNFLNILSEEAPLWRSYSEEFLDSMVWMQDVASEKLGPNVWHMHPIAFSAALALKNEEKYQITVELIETLLGHQNKWFTGIRGGRLFAENFKKNHPNVFEFDKLTFVNMLNEIMFEYEIIGPYHKAHFLSQCLHESAYLDTTLEFGSGTSYDPEKHKDAIKYENTNVGDGPKYRGRGLIQLTWKKNYRLFSEYTGDDFVMYPELVANNMRNTIKASAWFWRKNGGISNKYNAKGDINILVDNDKNNVELITLAVNGGRNGLAERKQIFNKIKKEWKLE</sequence>